<dbReference type="AlphaFoldDB" id="A0A6J2KJ33"/>
<comment type="cofactor">
    <cofactor evidence="5">
        <name>heme</name>
        <dbReference type="ChEBI" id="CHEBI:30413"/>
    </cofactor>
</comment>
<keyword evidence="3 5" id="KW-0408">Iron</keyword>
<dbReference type="PANTHER" id="PTHR24300">
    <property type="entry name" value="CYTOCHROME P450 508A4-RELATED"/>
    <property type="match status" value="1"/>
</dbReference>
<dbReference type="RefSeq" id="XP_028040961.1">
    <property type="nucleotide sequence ID" value="XM_028185160.1"/>
</dbReference>
<name>A0A6J2KJ33_BOMMA</name>
<keyword evidence="7" id="KW-0472">Membrane</keyword>
<dbReference type="Gene3D" id="1.10.630.10">
    <property type="entry name" value="Cytochrome P450"/>
    <property type="match status" value="1"/>
</dbReference>
<dbReference type="InterPro" id="IPR050182">
    <property type="entry name" value="Cytochrome_P450_fam2"/>
</dbReference>
<evidence type="ECO:0000313" key="10">
    <source>
        <dbReference type="RefSeq" id="XP_028040962.1"/>
    </source>
</evidence>
<keyword evidence="5 6" id="KW-0349">Heme</keyword>
<gene>
    <name evidence="9 10" type="primary">LOC114251016</name>
</gene>
<organism evidence="8 10">
    <name type="scientific">Bombyx mandarina</name>
    <name type="common">Wild silk moth</name>
    <name type="synonym">Wild silkworm</name>
    <dbReference type="NCBI Taxonomy" id="7092"/>
    <lineage>
        <taxon>Eukaryota</taxon>
        <taxon>Metazoa</taxon>
        <taxon>Ecdysozoa</taxon>
        <taxon>Arthropoda</taxon>
        <taxon>Hexapoda</taxon>
        <taxon>Insecta</taxon>
        <taxon>Pterygota</taxon>
        <taxon>Neoptera</taxon>
        <taxon>Endopterygota</taxon>
        <taxon>Lepidoptera</taxon>
        <taxon>Glossata</taxon>
        <taxon>Ditrysia</taxon>
        <taxon>Bombycoidea</taxon>
        <taxon>Bombycidae</taxon>
        <taxon>Bombycinae</taxon>
        <taxon>Bombyx</taxon>
    </lineage>
</organism>
<dbReference type="OrthoDB" id="1055148at2759"/>
<dbReference type="Pfam" id="PF00067">
    <property type="entry name" value="p450"/>
    <property type="match status" value="1"/>
</dbReference>
<dbReference type="SMR" id="A0A6J2KJ33"/>
<dbReference type="GO" id="GO:0005737">
    <property type="term" value="C:cytoplasm"/>
    <property type="evidence" value="ECO:0007669"/>
    <property type="project" value="TreeGrafter"/>
</dbReference>
<dbReference type="FunFam" id="1.10.630.10:FF:000070">
    <property type="entry name" value="cytochrome P450 18a1"/>
    <property type="match status" value="1"/>
</dbReference>
<evidence type="ECO:0000256" key="2">
    <source>
        <dbReference type="ARBA" id="ARBA00022723"/>
    </source>
</evidence>
<dbReference type="PROSITE" id="PS00086">
    <property type="entry name" value="CYTOCHROME_P450"/>
    <property type="match status" value="1"/>
</dbReference>
<dbReference type="SUPFAM" id="SSF48264">
    <property type="entry name" value="Cytochrome P450"/>
    <property type="match status" value="1"/>
</dbReference>
<keyword evidence="8" id="KW-1185">Reference proteome</keyword>
<dbReference type="InterPro" id="IPR001128">
    <property type="entry name" value="Cyt_P450"/>
</dbReference>
<dbReference type="PRINTS" id="PR00385">
    <property type="entry name" value="P450"/>
</dbReference>
<keyword evidence="4 6" id="KW-0503">Monooxygenase</keyword>
<evidence type="ECO:0000256" key="5">
    <source>
        <dbReference type="PIRSR" id="PIRSR602401-1"/>
    </source>
</evidence>
<evidence type="ECO:0000256" key="4">
    <source>
        <dbReference type="ARBA" id="ARBA00023033"/>
    </source>
</evidence>
<dbReference type="GO" id="GO:0006805">
    <property type="term" value="P:xenobiotic metabolic process"/>
    <property type="evidence" value="ECO:0007669"/>
    <property type="project" value="TreeGrafter"/>
</dbReference>
<dbReference type="PANTHER" id="PTHR24300:SF413">
    <property type="entry name" value="CYTOCHROME P450 18A1"/>
    <property type="match status" value="1"/>
</dbReference>
<evidence type="ECO:0000256" key="7">
    <source>
        <dbReference type="SAM" id="Phobius"/>
    </source>
</evidence>
<accession>A0A6J2KJ33</accession>
<dbReference type="GO" id="GO:0016712">
    <property type="term" value="F:oxidoreductase activity, acting on paired donors, with incorporation or reduction of molecular oxygen, reduced flavin or flavoprotein as one donor, and incorporation of one atom of oxygen"/>
    <property type="evidence" value="ECO:0007669"/>
    <property type="project" value="TreeGrafter"/>
</dbReference>
<evidence type="ECO:0000256" key="6">
    <source>
        <dbReference type="RuleBase" id="RU000461"/>
    </source>
</evidence>
<dbReference type="InterPro" id="IPR017972">
    <property type="entry name" value="Cyt_P450_CS"/>
</dbReference>
<dbReference type="GO" id="GO:0005506">
    <property type="term" value="F:iron ion binding"/>
    <property type="evidence" value="ECO:0007669"/>
    <property type="project" value="InterPro"/>
</dbReference>
<dbReference type="GO" id="GO:0020037">
    <property type="term" value="F:heme binding"/>
    <property type="evidence" value="ECO:0007669"/>
    <property type="project" value="InterPro"/>
</dbReference>
<dbReference type="PRINTS" id="PR00463">
    <property type="entry name" value="EP450I"/>
</dbReference>
<dbReference type="CTD" id="32858"/>
<dbReference type="InterPro" id="IPR036396">
    <property type="entry name" value="Cyt_P450_sf"/>
</dbReference>
<comment type="similarity">
    <text evidence="1 6">Belongs to the cytochrome P450 family.</text>
</comment>
<evidence type="ECO:0000313" key="9">
    <source>
        <dbReference type="RefSeq" id="XP_028040961.1"/>
    </source>
</evidence>
<proteinExistence type="inferred from homology"/>
<dbReference type="GeneID" id="114251016"/>
<keyword evidence="7" id="KW-1133">Transmembrane helix</keyword>
<feature type="binding site" description="axial binding residue" evidence="5">
    <location>
        <position position="464"/>
    </location>
    <ligand>
        <name>heme</name>
        <dbReference type="ChEBI" id="CHEBI:30413"/>
    </ligand>
    <ligandPart>
        <name>Fe</name>
        <dbReference type="ChEBI" id="CHEBI:18248"/>
    </ligandPart>
</feature>
<evidence type="ECO:0000313" key="8">
    <source>
        <dbReference type="Proteomes" id="UP000504629"/>
    </source>
</evidence>
<evidence type="ECO:0000256" key="1">
    <source>
        <dbReference type="ARBA" id="ARBA00010617"/>
    </source>
</evidence>
<protein>
    <submittedName>
        <fullName evidence="9">Cytochrome P450 18a1-like isoform X1</fullName>
    </submittedName>
    <submittedName>
        <fullName evidence="10">Cytochrome P450 18a1-like isoform X2</fullName>
    </submittedName>
</protein>
<dbReference type="InterPro" id="IPR002401">
    <property type="entry name" value="Cyt_P450_E_grp-I"/>
</dbReference>
<dbReference type="RefSeq" id="XP_028040962.1">
    <property type="nucleotide sequence ID" value="XM_028185161.1"/>
</dbReference>
<dbReference type="KEGG" id="bman:114251016"/>
<keyword evidence="2 5" id="KW-0479">Metal-binding</keyword>
<keyword evidence="7" id="KW-0812">Transmembrane</keyword>
<dbReference type="GO" id="GO:0008395">
    <property type="term" value="F:steroid hydroxylase activity"/>
    <property type="evidence" value="ECO:0007669"/>
    <property type="project" value="TreeGrafter"/>
</dbReference>
<evidence type="ECO:0000256" key="3">
    <source>
        <dbReference type="ARBA" id="ARBA00023004"/>
    </source>
</evidence>
<feature type="transmembrane region" description="Helical" evidence="7">
    <location>
        <begin position="21"/>
        <end position="43"/>
    </location>
</feature>
<keyword evidence="6" id="KW-0560">Oxidoreductase</keyword>
<sequence>MITMLTNSKILWALWQVMNYCVSRTSVMLIIVTCTALLLTQFLKLVRDIRKLPPGPWGPPVVGYLPFLGVRHKTFLQLARNYGALFSARLGNQLTIVMSDYKIIREAFRREEFTGRPSTPLMHTLDGLGIINSEGRLWKNQRRFLHEKLREFGMTYMGNGKKLMEDRIKNEIHELIVSLHRAQGAPIDVNPLLALCVSNVICGITMSVRFSNGDVRFERLNHLIEEGMRLFGEVHYGEYIPLYNYLPGKALAQEKVAKNRDEMFAFYQTLIDEHRETLDINNARDLIDVYLIEIEKAKSEGRAGELFEGRDHELQLKQILGDLFSAGMETIKSSLLWMIVFMLRNPDVKRRVQEELDAVIGRERLPSIDDISSLPYTETTILETLRLSSIVPLATTHSPTRDVQINGYKIPAGSQVIPLINCVHMDPNLWDEPNKFNPSRFIDATGKIRRPEYFMPFGVGRRMCLGDVLARKEMFMFFSCMMHQFDLEMAEGDALPSLEGIVGATIAPKAFRVKFLARSPVPLVPTTLSADSSHLRHVGSH</sequence>
<dbReference type="GO" id="GO:0006082">
    <property type="term" value="P:organic acid metabolic process"/>
    <property type="evidence" value="ECO:0007669"/>
    <property type="project" value="TreeGrafter"/>
</dbReference>
<dbReference type="Proteomes" id="UP000504629">
    <property type="component" value="Unplaced"/>
</dbReference>
<reference evidence="9 10" key="1">
    <citation type="submission" date="2025-04" db="UniProtKB">
        <authorList>
            <consortium name="RefSeq"/>
        </authorList>
    </citation>
    <scope>IDENTIFICATION</scope>
    <source>
        <tissue evidence="9 10">Silk gland</tissue>
    </source>
</reference>